<evidence type="ECO:0000313" key="6">
    <source>
        <dbReference type="EMBL" id="TKA98378.1"/>
    </source>
</evidence>
<accession>A0A4U0Z2A5</accession>
<sequence length="283" mass="30017">MPAMAVLSRLSLTVAVVLTLVGAGLTWSVYQSEMAGRQAALDGLTQRAARRIETRIEQHIALLSATRAFIEVQDGPVEHEVFAAFVKGLGLDDRYSGLQGLGLARLVTPGTEDEVKATLAQNYGPEAVIWPEPVPGLRTAITLLEPSDTRNRAAIGYDMATEERRRVAMLAALRTGEAAATAPLQLVQEITDDVQTGILIYLPLRPPTGSELGGFAYAPVRLGDLFTAALQGDDVPLVIHAVDADAPEPPLFEAPGYLAAKTASGLASQTQLAVAGRDWILSA</sequence>
<evidence type="ECO:0000256" key="1">
    <source>
        <dbReference type="ARBA" id="ARBA00004370"/>
    </source>
</evidence>
<dbReference type="GO" id="GO:0016020">
    <property type="term" value="C:membrane"/>
    <property type="evidence" value="ECO:0007669"/>
    <property type="project" value="UniProtKB-SubCell"/>
</dbReference>
<dbReference type="SMART" id="SM01079">
    <property type="entry name" value="CHASE"/>
    <property type="match status" value="1"/>
</dbReference>
<evidence type="ECO:0000256" key="3">
    <source>
        <dbReference type="ARBA" id="ARBA00022989"/>
    </source>
</evidence>
<dbReference type="GO" id="GO:0007165">
    <property type="term" value="P:signal transduction"/>
    <property type="evidence" value="ECO:0007669"/>
    <property type="project" value="UniProtKB-ARBA"/>
</dbReference>
<keyword evidence="2" id="KW-0812">Transmembrane</keyword>
<protein>
    <recommendedName>
        <fullName evidence="5">CHASE domain-containing protein</fullName>
    </recommendedName>
</protein>
<dbReference type="Gene3D" id="3.30.450.350">
    <property type="entry name" value="CHASE domain"/>
    <property type="match status" value="1"/>
</dbReference>
<keyword evidence="3" id="KW-1133">Transmembrane helix</keyword>
<dbReference type="InterPro" id="IPR042240">
    <property type="entry name" value="CHASE_sf"/>
</dbReference>
<reference evidence="6 7" key="1">
    <citation type="submission" date="2019-04" db="EMBL/GenBank/DDBJ databases">
        <title>Crypto-aerobic microbial life in anoxic (sulfidic) marine sediments.</title>
        <authorList>
            <person name="Bhattacharya S."/>
            <person name="Roy C."/>
            <person name="Mondal N."/>
            <person name="Sarkar J."/>
            <person name="Mandal S."/>
            <person name="Rameez M.J."/>
            <person name="Ghosh W."/>
        </authorList>
    </citation>
    <scope>NUCLEOTIDE SEQUENCE [LARGE SCALE GENOMIC DNA]</scope>
    <source>
        <strain evidence="6 7">SBBC</strain>
    </source>
</reference>
<dbReference type="Pfam" id="PF03924">
    <property type="entry name" value="CHASE"/>
    <property type="match status" value="1"/>
</dbReference>
<dbReference type="PROSITE" id="PS50839">
    <property type="entry name" value="CHASE"/>
    <property type="match status" value="1"/>
</dbReference>
<dbReference type="EMBL" id="SWAU01000004">
    <property type="protein sequence ID" value="TKA98378.1"/>
    <property type="molecule type" value="Genomic_DNA"/>
</dbReference>
<comment type="caution">
    <text evidence="6">The sequence shown here is derived from an EMBL/GenBank/DDBJ whole genome shotgun (WGS) entry which is preliminary data.</text>
</comment>
<feature type="domain" description="CHASE" evidence="5">
    <location>
        <begin position="132"/>
        <end position="231"/>
    </location>
</feature>
<dbReference type="Proteomes" id="UP000306340">
    <property type="component" value="Unassembled WGS sequence"/>
</dbReference>
<dbReference type="GO" id="GO:0003824">
    <property type="term" value="F:catalytic activity"/>
    <property type="evidence" value="ECO:0007669"/>
    <property type="project" value="UniProtKB-ARBA"/>
</dbReference>
<gene>
    <name evidence="6" type="ORF">FAZ78_01205</name>
</gene>
<organism evidence="6 7">
    <name type="scientific">Cereibacter changlensis</name>
    <dbReference type="NCBI Taxonomy" id="402884"/>
    <lineage>
        <taxon>Bacteria</taxon>
        <taxon>Pseudomonadati</taxon>
        <taxon>Pseudomonadota</taxon>
        <taxon>Alphaproteobacteria</taxon>
        <taxon>Rhodobacterales</taxon>
        <taxon>Paracoccaceae</taxon>
        <taxon>Cereibacter</taxon>
    </lineage>
</organism>
<name>A0A4U0Z2A5_9RHOB</name>
<comment type="subcellular location">
    <subcellularLocation>
        <location evidence="1">Membrane</location>
    </subcellularLocation>
</comment>
<dbReference type="AlphaFoldDB" id="A0A4U0Z2A5"/>
<evidence type="ECO:0000259" key="5">
    <source>
        <dbReference type="PROSITE" id="PS50839"/>
    </source>
</evidence>
<dbReference type="InterPro" id="IPR006189">
    <property type="entry name" value="CHASE_dom"/>
</dbReference>
<evidence type="ECO:0000256" key="4">
    <source>
        <dbReference type="ARBA" id="ARBA00023136"/>
    </source>
</evidence>
<evidence type="ECO:0000313" key="7">
    <source>
        <dbReference type="Proteomes" id="UP000306340"/>
    </source>
</evidence>
<proteinExistence type="predicted"/>
<evidence type="ECO:0000256" key="2">
    <source>
        <dbReference type="ARBA" id="ARBA00022692"/>
    </source>
</evidence>
<keyword evidence="4" id="KW-0472">Membrane</keyword>